<proteinExistence type="predicted"/>
<dbReference type="EMBL" id="QDDR01000002">
    <property type="protein sequence ID" value="PVE48317.1"/>
    <property type="molecule type" value="Genomic_DNA"/>
</dbReference>
<gene>
    <name evidence="1" type="ORF">DDE23_04385</name>
</gene>
<keyword evidence="2" id="KW-1185">Reference proteome</keyword>
<dbReference type="AlphaFoldDB" id="A0A2T7UUC0"/>
<protein>
    <submittedName>
        <fullName evidence="1">Uncharacterized protein</fullName>
    </submittedName>
</protein>
<reference evidence="1 2" key="1">
    <citation type="journal article" date="2011" name="Syst. Appl. Microbiol.">
        <title>Defluviimonas denitrificans gen. nov., sp. nov., and Pararhodobacter aggregans gen. nov., sp. nov., non-phototrophic Rhodobacteraceae from the biofilter of a marine aquaculture.</title>
        <authorList>
            <person name="Foesel B.U."/>
            <person name="Drake H.L."/>
            <person name="Schramm A."/>
        </authorList>
    </citation>
    <scope>NUCLEOTIDE SEQUENCE [LARGE SCALE GENOMIC DNA]</scope>
    <source>
        <strain evidence="1 2">D1-19</strain>
    </source>
</reference>
<dbReference type="RefSeq" id="WP_107750796.1">
    <property type="nucleotide sequence ID" value="NZ_QBKF01000002.1"/>
</dbReference>
<evidence type="ECO:0000313" key="1">
    <source>
        <dbReference type="EMBL" id="PVE48317.1"/>
    </source>
</evidence>
<sequence>MDRKRAEALARLAALAALKREAELAKLAAVAQSRARLQGALQTLKAVEAPLDPGEAVSDPALVGARLAHRRWSEAQSRRLNQQLAMVTVDWMRQKPAAAKAFGRAAVLEELAGKAEAARKAEAAKGE</sequence>
<dbReference type="OrthoDB" id="7869190at2"/>
<dbReference type="Proteomes" id="UP000244810">
    <property type="component" value="Unassembled WGS sequence"/>
</dbReference>
<evidence type="ECO:0000313" key="2">
    <source>
        <dbReference type="Proteomes" id="UP000244810"/>
    </source>
</evidence>
<name>A0A2T7UUC0_9RHOB</name>
<accession>A0A2T7UUC0</accession>
<comment type="caution">
    <text evidence="1">The sequence shown here is derived from an EMBL/GenBank/DDBJ whole genome shotgun (WGS) entry which is preliminary data.</text>
</comment>
<organism evidence="1 2">
    <name type="scientific">Pararhodobacter aggregans</name>
    <dbReference type="NCBI Taxonomy" id="404875"/>
    <lineage>
        <taxon>Bacteria</taxon>
        <taxon>Pseudomonadati</taxon>
        <taxon>Pseudomonadota</taxon>
        <taxon>Alphaproteobacteria</taxon>
        <taxon>Rhodobacterales</taxon>
        <taxon>Paracoccaceae</taxon>
        <taxon>Pararhodobacter</taxon>
    </lineage>
</organism>